<evidence type="ECO:0000256" key="1">
    <source>
        <dbReference type="PIRSR" id="PIRSR637460-1"/>
    </source>
</evidence>
<feature type="signal peptide" evidence="3">
    <location>
        <begin position="1"/>
        <end position="35"/>
    </location>
</feature>
<accession>A0A4Q2JSI1</accession>
<organism evidence="5 6">
    <name type="scientific">Agromyces fucosus</name>
    <dbReference type="NCBI Taxonomy" id="41985"/>
    <lineage>
        <taxon>Bacteria</taxon>
        <taxon>Bacillati</taxon>
        <taxon>Actinomycetota</taxon>
        <taxon>Actinomycetes</taxon>
        <taxon>Micrococcales</taxon>
        <taxon>Microbacteriaceae</taxon>
        <taxon>Agromyces</taxon>
    </lineage>
</organism>
<dbReference type="GO" id="GO:0004806">
    <property type="term" value="F:triacylglycerol lipase activity"/>
    <property type="evidence" value="ECO:0007669"/>
    <property type="project" value="TreeGrafter"/>
</dbReference>
<evidence type="ECO:0000256" key="3">
    <source>
        <dbReference type="SAM" id="SignalP"/>
    </source>
</evidence>
<dbReference type="SUPFAM" id="SSF52266">
    <property type="entry name" value="SGNH hydrolase"/>
    <property type="match status" value="1"/>
</dbReference>
<evidence type="ECO:0000259" key="4">
    <source>
        <dbReference type="Pfam" id="PF13472"/>
    </source>
</evidence>
<dbReference type="Pfam" id="PF13472">
    <property type="entry name" value="Lipase_GDSL_2"/>
    <property type="match status" value="1"/>
</dbReference>
<dbReference type="InterPro" id="IPR036514">
    <property type="entry name" value="SGNH_hydro_sf"/>
</dbReference>
<feature type="active site" evidence="1">
    <location>
        <position position="259"/>
    </location>
</feature>
<dbReference type="InterPro" id="IPR037460">
    <property type="entry name" value="SEST-like"/>
</dbReference>
<dbReference type="InterPro" id="IPR013830">
    <property type="entry name" value="SGNH_hydro"/>
</dbReference>
<evidence type="ECO:0000313" key="5">
    <source>
        <dbReference type="EMBL" id="RXZ51132.1"/>
    </source>
</evidence>
<keyword evidence="5" id="KW-0378">Hydrolase</keyword>
<keyword evidence="3" id="KW-0732">Signal</keyword>
<dbReference type="AlphaFoldDB" id="A0A4Q2JSI1"/>
<comment type="caution">
    <text evidence="5">The sequence shown here is derived from an EMBL/GenBank/DDBJ whole genome shotgun (WGS) entry which is preliminary data.</text>
</comment>
<dbReference type="PANTHER" id="PTHR37981:SF1">
    <property type="entry name" value="SGNH HYDROLASE-TYPE ESTERASE DOMAIN-CONTAINING PROTEIN"/>
    <property type="match status" value="1"/>
</dbReference>
<protein>
    <submittedName>
        <fullName evidence="5">SGNH/GDSL hydrolase family protein</fullName>
    </submittedName>
</protein>
<dbReference type="OrthoDB" id="5503950at2"/>
<evidence type="ECO:0000256" key="2">
    <source>
        <dbReference type="PIRSR" id="PIRSR637460-2"/>
    </source>
</evidence>
<dbReference type="Proteomes" id="UP000292935">
    <property type="component" value="Unassembled WGS sequence"/>
</dbReference>
<feature type="domain" description="SGNH hydrolase-type esterase" evidence="4">
    <location>
        <begin position="52"/>
        <end position="265"/>
    </location>
</feature>
<evidence type="ECO:0000313" key="6">
    <source>
        <dbReference type="Proteomes" id="UP000292935"/>
    </source>
</evidence>
<feature type="disulfide bond" evidence="2">
    <location>
        <begin position="136"/>
        <end position="145"/>
    </location>
</feature>
<keyword evidence="6" id="KW-1185">Reference proteome</keyword>
<gene>
    <name evidence="5" type="ORF">ESP57_04955</name>
</gene>
<sequence length="279" mass="27604">MTAVLPWKGRVIGTAAAAIIALVAIPAGIAGPAAAAPPSSPSSSSTVAKYVALGDSVAAGQGAGGYVDACLRSPSGYPTLLDAAPRTNLLRNPSCSGATIADVAADQLSQLNRGTTLVTLTVGANEVDLTGILAACTPPSPVEACLAAVGAAQAYLSTDQLAIDVGGLVGAIASRSPGAEILVTGYAIPFRPGYSELTDQVNLLTVVMNSQVQAGVGGAAASGIDARYVDVTGLFAGHGVGSADPWLGIEPTDPITFLHPNAAGYVAYRDALLTALALP</sequence>
<keyword evidence="2" id="KW-1015">Disulfide bond</keyword>
<dbReference type="RefSeq" id="WP_129230731.1">
    <property type="nucleotide sequence ID" value="NZ_SDPO01000001.1"/>
</dbReference>
<dbReference type="GO" id="GO:0019433">
    <property type="term" value="P:triglyceride catabolic process"/>
    <property type="evidence" value="ECO:0007669"/>
    <property type="project" value="TreeGrafter"/>
</dbReference>
<proteinExistence type="predicted"/>
<reference evidence="5 6" key="1">
    <citation type="submission" date="2019-01" db="EMBL/GenBank/DDBJ databases">
        <authorList>
            <person name="Li J."/>
        </authorList>
    </citation>
    <scope>NUCLEOTIDE SEQUENCE [LARGE SCALE GENOMIC DNA]</scope>
    <source>
        <strain evidence="5 6">CCUG 35506</strain>
    </source>
</reference>
<dbReference type="PANTHER" id="PTHR37981">
    <property type="entry name" value="LIPASE 2"/>
    <property type="match status" value="1"/>
</dbReference>
<name>A0A4Q2JSI1_9MICO</name>
<feature type="disulfide bond" evidence="2">
    <location>
        <begin position="70"/>
        <end position="95"/>
    </location>
</feature>
<dbReference type="Gene3D" id="3.40.50.1110">
    <property type="entry name" value="SGNH hydrolase"/>
    <property type="match status" value="1"/>
</dbReference>
<dbReference type="CDD" id="cd01823">
    <property type="entry name" value="SEST_like"/>
    <property type="match status" value="1"/>
</dbReference>
<feature type="active site" description="Nucleophile" evidence="1">
    <location>
        <position position="56"/>
    </location>
</feature>
<dbReference type="EMBL" id="SDPO01000001">
    <property type="protein sequence ID" value="RXZ51132.1"/>
    <property type="molecule type" value="Genomic_DNA"/>
</dbReference>
<feature type="chain" id="PRO_5020836489" evidence="3">
    <location>
        <begin position="36"/>
        <end position="279"/>
    </location>
</feature>